<gene>
    <name evidence="1" type="ORF">GIW75_11835</name>
</gene>
<keyword evidence="2" id="KW-1185">Reference proteome</keyword>
<dbReference type="RefSeq" id="WP_126593986.1">
    <property type="nucleotide sequence ID" value="NZ_WKEB01000082.1"/>
</dbReference>
<proteinExistence type="predicted"/>
<dbReference type="Proteomes" id="UP000814172">
    <property type="component" value="Unassembled WGS sequence"/>
</dbReference>
<dbReference type="AlphaFoldDB" id="A0AAW5A607"/>
<evidence type="ECO:0008006" key="3">
    <source>
        <dbReference type="Google" id="ProtNLM"/>
    </source>
</evidence>
<accession>A0AAW5A607</accession>
<sequence>MFTVKNYGVSFSTKKSDIALTNFFVSLVGADIDFPIRTDSARKIIIDQDEKYIYGTVITIKNQKKFTSLVGKGSNLEIKVSDLSKLEKIAEFNFLIINKKNGFGIYQYHHGSCTAPNFGSMITTLYRRKLEAKRDAEILALGGRDSVPRKQLKAINSRFFHGIEFDMIAQSKDIKKVLEKYKSIRSFRYEVSSLEASLREESPLQGLIEKVRHHVRFDSSVDSSLIISGIQSMIPTIKQATARVEVLDDQDEPVSVKVMDVPANFGEMGYDDFIKNLLTFKMTDIKGCSLFQDLKGKCEKDYKHVFTKTSSN</sequence>
<reference evidence="1 2" key="1">
    <citation type="submission" date="2019-11" db="EMBL/GenBank/DDBJ databases">
        <title>Epiphytic Pseudomonas syringae from cherry orchards.</title>
        <authorList>
            <person name="Hulin M.T."/>
        </authorList>
    </citation>
    <scope>NUCLEOTIDE SEQUENCE [LARGE SCALE GENOMIC DNA]</scope>
    <source>
        <strain evidence="1 2">PA-6-9F</strain>
    </source>
</reference>
<comment type="caution">
    <text evidence="1">The sequence shown here is derived from an EMBL/GenBank/DDBJ whole genome shotgun (WGS) entry which is preliminary data.</text>
</comment>
<evidence type="ECO:0000313" key="2">
    <source>
        <dbReference type="Proteomes" id="UP000814172"/>
    </source>
</evidence>
<dbReference type="EMBL" id="WKEW01000031">
    <property type="protein sequence ID" value="MCF5057645.1"/>
    <property type="molecule type" value="Genomic_DNA"/>
</dbReference>
<name>A0AAW5A607_9PSED</name>
<protein>
    <recommendedName>
        <fullName evidence="3">DUF4747 family protein</fullName>
    </recommendedName>
</protein>
<evidence type="ECO:0000313" key="1">
    <source>
        <dbReference type="EMBL" id="MCF5057645.1"/>
    </source>
</evidence>
<organism evidence="1 2">
    <name type="scientific">Pseudomonas proteolytica</name>
    <dbReference type="NCBI Taxonomy" id="219574"/>
    <lineage>
        <taxon>Bacteria</taxon>
        <taxon>Pseudomonadati</taxon>
        <taxon>Pseudomonadota</taxon>
        <taxon>Gammaproteobacteria</taxon>
        <taxon>Pseudomonadales</taxon>
        <taxon>Pseudomonadaceae</taxon>
        <taxon>Pseudomonas</taxon>
    </lineage>
</organism>